<dbReference type="EMBL" id="LSBH01000005">
    <property type="protein sequence ID" value="OAQ78417.1"/>
    <property type="molecule type" value="Genomic_DNA"/>
</dbReference>
<reference evidence="2 3" key="1">
    <citation type="submission" date="2016-01" db="EMBL/GenBank/DDBJ databases">
        <title>Biosynthesis of antibiotic leucinostatins and their inhibition on Phytophthora in bio-control Purpureocillium lilacinum.</title>
        <authorList>
            <person name="Wang G."/>
            <person name="Liu Z."/>
            <person name="Lin R."/>
            <person name="Li E."/>
            <person name="Mao Z."/>
            <person name="Ling J."/>
            <person name="Yin W."/>
            <person name="Xie B."/>
        </authorList>
    </citation>
    <scope>NUCLEOTIDE SEQUENCE [LARGE SCALE GENOMIC DNA]</scope>
    <source>
        <strain evidence="2">PLBJ-1</strain>
    </source>
</reference>
<gene>
    <name evidence="2" type="ORF">VFPBJ_06538</name>
</gene>
<feature type="compositionally biased region" description="Basic and acidic residues" evidence="1">
    <location>
        <begin position="137"/>
        <end position="148"/>
    </location>
</feature>
<evidence type="ECO:0000313" key="2">
    <source>
        <dbReference type="EMBL" id="OAQ78417.1"/>
    </source>
</evidence>
<dbReference type="AlphaFoldDB" id="A0A179GKK8"/>
<protein>
    <submittedName>
        <fullName evidence="2">Uncharacterized protein</fullName>
    </submittedName>
</protein>
<sequence>MLRLAFSIIAPSPTPLSRVLLDLGSRLVVPVGSRLGGLGTVSRAVLGLLGPHLDVTNTIPEAKTRRAGAGQERRGGETTRTLASLNKTKCVEETMKLEGICGSRHCACSFPLRRKMCTTTKHIASSVRASSIASDNTEMRKCKPRDRSGPGGPARAESNHELTHGLCVCVRVAAGQPISVAPCQLSTGLLARVPVLPAGHDVTFSAACLTRLSQAVSCVASSPGRPPGRQRTWAWLGKAASLQETARVTAPPRQRRRRFPQGPRVKRTLDLAAGRRRGPPVDESPHVAPEMSKMSYGRPSARPHFDGARLLLHSSAPRNRRSRPAEQGLAHAGRWAGCA</sequence>
<feature type="region of interest" description="Disordered" evidence="1">
    <location>
        <begin position="128"/>
        <end position="158"/>
    </location>
</feature>
<organism evidence="2 3">
    <name type="scientific">Purpureocillium lilacinum</name>
    <name type="common">Paecilomyces lilacinus</name>
    <dbReference type="NCBI Taxonomy" id="33203"/>
    <lineage>
        <taxon>Eukaryota</taxon>
        <taxon>Fungi</taxon>
        <taxon>Dikarya</taxon>
        <taxon>Ascomycota</taxon>
        <taxon>Pezizomycotina</taxon>
        <taxon>Sordariomycetes</taxon>
        <taxon>Hypocreomycetidae</taxon>
        <taxon>Hypocreales</taxon>
        <taxon>Ophiocordycipitaceae</taxon>
        <taxon>Purpureocillium</taxon>
    </lineage>
</organism>
<evidence type="ECO:0000256" key="1">
    <source>
        <dbReference type="SAM" id="MobiDB-lite"/>
    </source>
</evidence>
<feature type="region of interest" description="Disordered" evidence="1">
    <location>
        <begin position="315"/>
        <end position="339"/>
    </location>
</feature>
<dbReference type="Proteomes" id="UP000078240">
    <property type="component" value="Unassembled WGS sequence"/>
</dbReference>
<feature type="region of interest" description="Disordered" evidence="1">
    <location>
        <begin position="245"/>
        <end position="300"/>
    </location>
</feature>
<comment type="caution">
    <text evidence="2">The sequence shown here is derived from an EMBL/GenBank/DDBJ whole genome shotgun (WGS) entry which is preliminary data.</text>
</comment>
<evidence type="ECO:0000313" key="3">
    <source>
        <dbReference type="Proteomes" id="UP000078240"/>
    </source>
</evidence>
<proteinExistence type="predicted"/>
<name>A0A179GKK8_PURLI</name>
<accession>A0A179GKK8</accession>